<dbReference type="InterPro" id="IPR036390">
    <property type="entry name" value="WH_DNA-bd_sf"/>
</dbReference>
<evidence type="ECO:0000256" key="4">
    <source>
        <dbReference type="ARBA" id="ARBA00022490"/>
    </source>
</evidence>
<dbReference type="Pfam" id="PF10602">
    <property type="entry name" value="RPN7"/>
    <property type="match status" value="1"/>
</dbReference>
<dbReference type="GO" id="GO:0008180">
    <property type="term" value="C:COP9 signalosome"/>
    <property type="evidence" value="ECO:0007669"/>
    <property type="project" value="UniProtKB-KW"/>
</dbReference>
<dbReference type="AlphaFoldDB" id="A0A316YJD4"/>
<dbReference type="STRING" id="215250.A0A316YJD4"/>
<dbReference type="GO" id="GO:0005737">
    <property type="term" value="C:cytoplasm"/>
    <property type="evidence" value="ECO:0007669"/>
    <property type="project" value="UniProtKB-SubCell"/>
</dbReference>
<keyword evidence="10" id="KW-1185">Reference proteome</keyword>
<dbReference type="InterPro" id="IPR000717">
    <property type="entry name" value="PCI_dom"/>
</dbReference>
<gene>
    <name evidence="9" type="ORF">FA10DRAFT_268415</name>
</gene>
<protein>
    <recommendedName>
        <fullName evidence="8">PCI domain-containing protein</fullName>
    </recommendedName>
</protein>
<name>A0A316YJD4_9BASI</name>
<evidence type="ECO:0000256" key="7">
    <source>
        <dbReference type="SAM" id="MobiDB-lite"/>
    </source>
</evidence>
<dbReference type="PROSITE" id="PS50250">
    <property type="entry name" value="PCI"/>
    <property type="match status" value="1"/>
</dbReference>
<comment type="subcellular location">
    <subcellularLocation>
        <location evidence="2">Cytoplasm</location>
    </subcellularLocation>
    <subcellularLocation>
        <location evidence="1">Nucleus</location>
    </subcellularLocation>
</comment>
<dbReference type="Gene3D" id="1.25.40.570">
    <property type="match status" value="2"/>
</dbReference>
<keyword evidence="5" id="KW-0736">Signalosome</keyword>
<dbReference type="RefSeq" id="XP_025375401.1">
    <property type="nucleotide sequence ID" value="XM_025522321.1"/>
</dbReference>
<dbReference type="FunCoup" id="A0A316YJD4">
    <property type="interactions" value="499"/>
</dbReference>
<evidence type="ECO:0000256" key="2">
    <source>
        <dbReference type="ARBA" id="ARBA00004496"/>
    </source>
</evidence>
<feature type="domain" description="PCI" evidence="8">
    <location>
        <begin position="311"/>
        <end position="480"/>
    </location>
</feature>
<keyword evidence="6" id="KW-0539">Nucleus</keyword>
<proteinExistence type="inferred from homology"/>
<reference evidence="9 10" key="1">
    <citation type="journal article" date="2018" name="Mol. Biol. Evol.">
        <title>Broad Genomic Sampling Reveals a Smut Pathogenic Ancestry of the Fungal Clade Ustilaginomycotina.</title>
        <authorList>
            <person name="Kijpornyongpan T."/>
            <person name="Mondo S.J."/>
            <person name="Barry K."/>
            <person name="Sandor L."/>
            <person name="Lee J."/>
            <person name="Lipzen A."/>
            <person name="Pangilinan J."/>
            <person name="LaButti K."/>
            <person name="Hainaut M."/>
            <person name="Henrissat B."/>
            <person name="Grigoriev I.V."/>
            <person name="Spatafora J.W."/>
            <person name="Aime M.C."/>
        </authorList>
    </citation>
    <scope>NUCLEOTIDE SEQUENCE [LARGE SCALE GENOMIC DNA]</scope>
    <source>
        <strain evidence="9 10">MCA 4198</strain>
    </source>
</reference>
<dbReference type="SUPFAM" id="SSF46785">
    <property type="entry name" value="Winged helix' DNA-binding domain"/>
    <property type="match status" value="1"/>
</dbReference>
<evidence type="ECO:0000313" key="10">
    <source>
        <dbReference type="Proteomes" id="UP000245768"/>
    </source>
</evidence>
<evidence type="ECO:0000256" key="6">
    <source>
        <dbReference type="ARBA" id="ARBA00023242"/>
    </source>
</evidence>
<dbReference type="Proteomes" id="UP000245768">
    <property type="component" value="Unassembled WGS sequence"/>
</dbReference>
<sequence>MEATPASSVEASATGPVQFRDDQTFDWEAYIANYQGRTRIQRLLFLASQSPALRKPCSEAALHLITSSTKDVNAYHQALALRNTTAHHDQAALPRDQRLPADTAWIESTERSNRAESQKLDLELRNYTNNLIKESIRMAHRDLGDHMRATGNLTDALKCYMKTRDYCSTSEDVVEMCINVIEVSLELQQYGNIATYVSKAEGLLDSYNPNAATSSSAKASGSGSVQPASKGGTTSGADAIGALFRAGGSAGQTNAATVSALSAQLSAGGAGQTSAQREAEVQSKKQIANIAAKLNVAQGIAALGQGRYAAAAKCFLVGDSAAPDAYTSMASRADVALYAILCSLAMYDRKRVRTEVVERPSLGAFLEHEPHARELLDSFYACEYKKTLELLDRHEARYLVDVHLARHYLDLRRSITDRALLQFVQPFDAVKLERIEQAIWSDEHGGARAANKVLDLIQQGRIDGKIDWIAKVVNVRKPNVRQDLFEEALKSGQERMDSARRLVFRMSLVQNGLVVKTPYDRLDR</sequence>
<feature type="region of interest" description="Disordered" evidence="7">
    <location>
        <begin position="214"/>
        <end position="233"/>
    </location>
</feature>
<accession>A0A316YJD4</accession>
<evidence type="ECO:0000313" key="9">
    <source>
        <dbReference type="EMBL" id="PWN88203.1"/>
    </source>
</evidence>
<dbReference type="InParanoid" id="A0A316YJD4"/>
<evidence type="ECO:0000259" key="8">
    <source>
        <dbReference type="PROSITE" id="PS50250"/>
    </source>
</evidence>
<dbReference type="Pfam" id="PF01399">
    <property type="entry name" value="PCI"/>
    <property type="match status" value="1"/>
</dbReference>
<evidence type="ECO:0000256" key="1">
    <source>
        <dbReference type="ARBA" id="ARBA00004123"/>
    </source>
</evidence>
<dbReference type="InterPro" id="IPR011990">
    <property type="entry name" value="TPR-like_helical_dom_sf"/>
</dbReference>
<dbReference type="PANTHER" id="PTHR14145:SF2">
    <property type="entry name" value="COP9 SIGNALOSOME COMPLEX SUBUNIT 1"/>
    <property type="match status" value="1"/>
</dbReference>
<dbReference type="InterPro" id="IPR019585">
    <property type="entry name" value="Rpn7/CSN1"/>
</dbReference>
<dbReference type="InterPro" id="IPR045135">
    <property type="entry name" value="Rpn7_N"/>
</dbReference>
<dbReference type="SMART" id="SM00088">
    <property type="entry name" value="PINT"/>
    <property type="match status" value="1"/>
</dbReference>
<evidence type="ECO:0000256" key="5">
    <source>
        <dbReference type="ARBA" id="ARBA00022790"/>
    </source>
</evidence>
<dbReference type="GeneID" id="37044237"/>
<keyword evidence="4" id="KW-0963">Cytoplasm</keyword>
<organism evidence="9 10">
    <name type="scientific">Acaromyces ingoldii</name>
    <dbReference type="NCBI Taxonomy" id="215250"/>
    <lineage>
        <taxon>Eukaryota</taxon>
        <taxon>Fungi</taxon>
        <taxon>Dikarya</taxon>
        <taxon>Basidiomycota</taxon>
        <taxon>Ustilaginomycotina</taxon>
        <taxon>Exobasidiomycetes</taxon>
        <taxon>Exobasidiales</taxon>
        <taxon>Cryptobasidiaceae</taxon>
        <taxon>Acaromyces</taxon>
    </lineage>
</organism>
<comment type="similarity">
    <text evidence="3">Belongs to the CSN1 family.</text>
</comment>
<dbReference type="PANTHER" id="PTHR14145">
    <property type="entry name" value="26S PROTESOME SUBUNIT 6"/>
    <property type="match status" value="1"/>
</dbReference>
<feature type="compositionally biased region" description="Low complexity" evidence="7">
    <location>
        <begin position="214"/>
        <end position="224"/>
    </location>
</feature>
<dbReference type="EMBL" id="KZ819638">
    <property type="protein sequence ID" value="PWN88203.1"/>
    <property type="molecule type" value="Genomic_DNA"/>
</dbReference>
<dbReference type="SUPFAM" id="SSF48452">
    <property type="entry name" value="TPR-like"/>
    <property type="match status" value="1"/>
</dbReference>
<evidence type="ECO:0000256" key="3">
    <source>
        <dbReference type="ARBA" id="ARBA00008793"/>
    </source>
</evidence>
<dbReference type="OrthoDB" id="422427at2759"/>